<organism evidence="4 5">
    <name type="scientific">Geobacter argillaceus</name>
    <dbReference type="NCBI Taxonomy" id="345631"/>
    <lineage>
        <taxon>Bacteria</taxon>
        <taxon>Pseudomonadati</taxon>
        <taxon>Thermodesulfobacteriota</taxon>
        <taxon>Desulfuromonadia</taxon>
        <taxon>Geobacterales</taxon>
        <taxon>Geobacteraceae</taxon>
        <taxon>Geobacter</taxon>
    </lineage>
</organism>
<protein>
    <submittedName>
        <fullName evidence="4">Response regulator receiver domain-containing protein</fullName>
    </submittedName>
</protein>
<proteinExistence type="predicted"/>
<keyword evidence="5" id="KW-1185">Reference proteome</keyword>
<dbReference type="AlphaFoldDB" id="A0A562VJN1"/>
<dbReference type="SUPFAM" id="SSF103039">
    <property type="entry name" value="CheC-like"/>
    <property type="match status" value="1"/>
</dbReference>
<dbReference type="InterPro" id="IPR028976">
    <property type="entry name" value="CheC-like_sf"/>
</dbReference>
<feature type="domain" description="Response regulatory" evidence="3">
    <location>
        <begin position="210"/>
        <end position="326"/>
    </location>
</feature>
<keyword evidence="1" id="KW-0145">Chemotaxis</keyword>
<comment type="caution">
    <text evidence="2">Lacks conserved residue(s) required for the propagation of feature annotation.</text>
</comment>
<dbReference type="Pfam" id="PF00072">
    <property type="entry name" value="Response_reg"/>
    <property type="match status" value="1"/>
</dbReference>
<dbReference type="Gene3D" id="3.40.1550.10">
    <property type="entry name" value="CheC-like"/>
    <property type="match status" value="1"/>
</dbReference>
<reference evidence="4 5" key="1">
    <citation type="submission" date="2019-07" db="EMBL/GenBank/DDBJ databases">
        <title>Genomic Encyclopedia of Archaeal and Bacterial Type Strains, Phase II (KMG-II): from individual species to whole genera.</title>
        <authorList>
            <person name="Goeker M."/>
        </authorList>
    </citation>
    <scope>NUCLEOTIDE SEQUENCE [LARGE SCALE GENOMIC DNA]</scope>
    <source>
        <strain evidence="4 5">ATCC BAA-1139</strain>
    </source>
</reference>
<evidence type="ECO:0000256" key="1">
    <source>
        <dbReference type="ARBA" id="ARBA00022500"/>
    </source>
</evidence>
<dbReference type="PROSITE" id="PS50110">
    <property type="entry name" value="RESPONSE_REGULATORY"/>
    <property type="match status" value="1"/>
</dbReference>
<evidence type="ECO:0000313" key="4">
    <source>
        <dbReference type="EMBL" id="TWJ18022.1"/>
    </source>
</evidence>
<sequence>MLLGQTLTFEAGDSLKTNRVSYFTGLDSAILVATVESKEEYTGEFYLLFTLRDAILMSGLLLGIPPARISEKRKLAIVENDDTDAFGEIMNQLIGSFNMIFKPSFPNKVHLKLVKPKKYVPDVDPITEVDPVPDGEFLLFRTSPKMDGYEMDHLDILVPLPLAEQFDPPPAVEEKPADAVVEEAPPIAAAANETIAAAVDETIAVSAEETIIILEDNQQEREKMRECLASTGLKLLDGALSADIRELLQQGRPRVAVVGVADTEDRELALCIKISSLSQDQPLPIIMCAPEWTRSGVLKAIKYGARDIVLKPYSGEELVAKVKKFLKAA</sequence>
<accession>A0A562VJN1</accession>
<comment type="caution">
    <text evidence="4">The sequence shown here is derived from an EMBL/GenBank/DDBJ whole genome shotgun (WGS) entry which is preliminary data.</text>
</comment>
<evidence type="ECO:0000259" key="3">
    <source>
        <dbReference type="PROSITE" id="PS50110"/>
    </source>
</evidence>
<dbReference type="Proteomes" id="UP000319449">
    <property type="component" value="Unassembled WGS sequence"/>
</dbReference>
<dbReference type="SMART" id="SM00448">
    <property type="entry name" value="REC"/>
    <property type="match status" value="1"/>
</dbReference>
<evidence type="ECO:0000256" key="2">
    <source>
        <dbReference type="PROSITE-ProRule" id="PRU00169"/>
    </source>
</evidence>
<dbReference type="InterPro" id="IPR011006">
    <property type="entry name" value="CheY-like_superfamily"/>
</dbReference>
<gene>
    <name evidence="4" type="ORF">JN12_02783</name>
</gene>
<dbReference type="Gene3D" id="3.40.50.2300">
    <property type="match status" value="1"/>
</dbReference>
<dbReference type="SUPFAM" id="SSF52172">
    <property type="entry name" value="CheY-like"/>
    <property type="match status" value="1"/>
</dbReference>
<dbReference type="GO" id="GO:0006935">
    <property type="term" value="P:chemotaxis"/>
    <property type="evidence" value="ECO:0007669"/>
    <property type="project" value="UniProtKB-KW"/>
</dbReference>
<dbReference type="GO" id="GO:0000160">
    <property type="term" value="P:phosphorelay signal transduction system"/>
    <property type="evidence" value="ECO:0007669"/>
    <property type="project" value="InterPro"/>
</dbReference>
<name>A0A562VJN1_9BACT</name>
<dbReference type="EMBL" id="VLLN01000018">
    <property type="protein sequence ID" value="TWJ18022.1"/>
    <property type="molecule type" value="Genomic_DNA"/>
</dbReference>
<evidence type="ECO:0000313" key="5">
    <source>
        <dbReference type="Proteomes" id="UP000319449"/>
    </source>
</evidence>
<dbReference type="InterPro" id="IPR001789">
    <property type="entry name" value="Sig_transdc_resp-reg_receiver"/>
</dbReference>